<reference evidence="1" key="1">
    <citation type="submission" date="2020-03" db="EMBL/GenBank/DDBJ databases">
        <title>The deep terrestrial virosphere.</title>
        <authorList>
            <person name="Holmfeldt K."/>
            <person name="Nilsson E."/>
            <person name="Simone D."/>
            <person name="Lopez-Fernandez M."/>
            <person name="Wu X."/>
            <person name="de Brujin I."/>
            <person name="Lundin D."/>
            <person name="Andersson A."/>
            <person name="Bertilsson S."/>
            <person name="Dopson M."/>
        </authorList>
    </citation>
    <scope>NUCLEOTIDE SEQUENCE</scope>
    <source>
        <strain evidence="1">MM415B01571</strain>
    </source>
</reference>
<organism evidence="1">
    <name type="scientific">viral metagenome</name>
    <dbReference type="NCBI Taxonomy" id="1070528"/>
    <lineage>
        <taxon>unclassified sequences</taxon>
        <taxon>metagenomes</taxon>
        <taxon>organismal metagenomes</taxon>
    </lineage>
</organism>
<gene>
    <name evidence="1" type="ORF">MM415B01571_0002</name>
</gene>
<accession>A0A6M3IK69</accession>
<name>A0A6M3IK69_9ZZZZ</name>
<dbReference type="EMBL" id="MT141289">
    <property type="protein sequence ID" value="QJA57731.1"/>
    <property type="molecule type" value="Genomic_DNA"/>
</dbReference>
<evidence type="ECO:0000313" key="1">
    <source>
        <dbReference type="EMBL" id="QJA57731.1"/>
    </source>
</evidence>
<sequence length="489" mass="54901">MANKKHIMHFLEPSTTELSPFLAGDNQLMICNGVNPSYHKGTIKKDLGYSQVGSTTLQSGKPIRSLHHFRQSSSVDKILATVDDATSDDTQLFYSTGGNWTEITDAETAWANEATMDVEMEDFISYCFFVGYSSTDGFLPVGSLTGTTFSTSTNVTNMPGAKYIKRYRDRLYIGNCDISGTAYPYRVYFSSVPSAGSISWTVASDFIDVDYSEQITGIAENWDVLTIFTEFSAYQYDQSYKKKVWDVGCAGQRTIQNAGAYMFFANKDNVYVSTGGRPEPVGNAILGFLRGSTPSEWRAALVDNEYHLYVGDSVSVGGLTYSNVLLSFNIDSNMWRWRELYDSVDSMCRYTASGDDFLLLGCADSEIMKKSKYTDTTPIYADDGQPISAHFRTKAYDMGDPTVQKKIIEINAYSEYGQGMTIRYRIFNKNREVLMPFTNIGTLSKVVNQFKDLKKLEGNFIQFECKERSSLKAFSFYGFSMEYELATNN</sequence>
<proteinExistence type="predicted"/>
<dbReference type="AlphaFoldDB" id="A0A6M3IK69"/>
<protein>
    <submittedName>
        <fullName evidence="1">Uncharacterized protein</fullName>
    </submittedName>
</protein>